<sequence length="3648" mass="406132">MAERFVEKTYQYMVMLNGANTIRIKAPVYDEDQDDHWVCNGNLYVTWTDDNGTVQKKSLLHFGFNYGKTGRGSGEKQKSHDNSDSTVPIFFGTEVGGSLDITQGNSTNHFTLKSSDGELTRNIYENNDGETYEFSAVWRVPYDMLGKKLKFEWGIMLDYTNGKVWDTDYELTGFSATTIDVPKAQDRIVPQVTSPSMSYSKEGMLEIPWFMATDKMTKAHYEYTDQYGKVQKVDLSPKATSDIIYLDATVPHKDFHVVVSYKDNLDNDIEDVSSVVQDLPVIHAPYGMTVRSLDDLKSKMELTWKLAYPSVNDLTYTDQFVIQRSLTGKEEDFEEIGMEMYAQGITSDSLYTFVDSTLVQAISEAHLNNGGTLDNLTYRVRRAMTENWGWENNNCATRASTVLNDLHLLRIADYTAQWEDSLAYTARVSWQYAEEPGALWDDRAQMVLRVVMKNRAGEVVDTMRYVLTSTEREQRYKVLTFFRPCVTFDVDLFVERGESPIHHLDELTDFYVPIRSASDWHKFAVMVNEARNTKDINARLYADIEISEHAGVDPGAYYRGIFDGNGHTLTFNKSDWTERVIAPFRYAGNATIRNLHTAGAISSSERNVAGLIGLVIEGSTVNIESCRSSMTLNTTYNGASDNGGFVGRLSGANIVFRNCKFDGSFEGQNCYENGGYIGWVAPNSNVTIENSLFEPDHFSTKLSQCATWACVDQRPDVNIKLTLTNSYATTELTDQIPTMVIDGKTFMVLHNEADWLKFKEAVKTNDYTNAILANDFTIKDCVAWDGEGTFRGIFDGNGHTLNVNLNSGGDSFESYSLFRNGQGCTIKNLHLTGNIKGGNHTAGLVGIAGQVNGKWTDIFNCRVSASIESVNNLVAGFVGRGTHANIRNCLFDGTLKINGFAGFAGVFFGFRDGDAGATVTDAAVQNCLDRGIIGNIENIGLNIKPWTYWGNGENHNTKNNYSHNNVRGANSSSSMSASALVSNLGSDNWEVVGDKALPKMFTTEIIGIVTHPLSDFEPYFTEGWTKESNTINPTQTSVPYHEYIEVNTNPTLPDFYHASSGKIDRELLTTTRQSSVLLAWNTDGNPIDYFTVFRRVKGEGEDAWVKVATNISQTSYEDKTISPLAVYEYKVVATNQCEGVSESETKVAVGESKHTGLVEGYVRFNDGTAAPDIRVDAIYDNNTVKYAYTDESGYFVIDELSYNGKTSVEYKIAPVSKGGAKFEDGKSSYLLTFNATSNSETISEFIITNGKRFSGYVMYDGTSIPVKGANFLVNGRKIHNNKGGYVETDYDGSFSFRLLPGDNTIQAVMDNHVFTNGGWYKNSNLQNITDDVSGVYFYDSTKVKLTGRIVGGEDQGMKPLDNNLSKNNLGDSLTMVLTLEGDNTSWLVYDNLNPNKTQREEIVRHTRNGNKHYTTVLTQRKRMVVNPDPKTGEYVLMLPPVRWKVQQVYCKGYPTLFQEGQVSEIIDLTDCLVSHDTTSVGTYKDVDGISVKDPKLEYHAIYNRIYRAPVEVTYRQIGYDDFDYFGDKNYMASNLAGVQRMVPLAFKNPEDETQALYTFTFPVFSLERRYGIQLQVAERYLYNNDPRTGALDLVRLSGGKAFMQNGMKAGAEKVEQELDSLGQAVFTVQADQVTQLLTGLGALRTVTFTVERDGTLYEAEPLRGFVLNMFPLGEGKDILTEGQPILFDILRDPPGGYSSASLAKGATINYSYMMNLSLAAGPVLSMTLGQKQETFLGTVQGAIASAPGAYAGATTGYTSISDNGSATVQDFVFNMQGSKAYSYTMVLSNAVSTSSDPSMVGADADLYIGTVQNVTVTPMSTIRAITDSMYNEIRSQLSIGQLSQEGLLSKYAQYGDLVEIAEGFDANGEKFHLVRDLSLGYGPKLKSNFIYSQKQLITQIIPAKAKEILNLMYTGSKAEAQALANATHKPVYLSLREPDDPMFALVNTKEIYEHPYNTIYDEAEEGINYLVVLPEGANESDFTDEVKEKFQIIYAWAQMINQNEREKLGATDLVNNYDIAGAAGVNYSETYDANFSETTMQYFPFGVQPDYFEKSKVSGAWMAAVNVGSTALSVVAAVLEALVTKNPTVKTPQNEWLKTEGNKTTTNIEFTGLLFRWALMPVVNMMTVGTRSEAKAYNRTETFTIAVDPNSHLNVDVYRVKPCNTSVSATKVAATDVFTNDNFYATSNKDLEKLTGRMSGGQLEVEGPRSFVYRTRGGSTQNPWEDRRVTQYYNPGTELDARTLKIINPKIYLDKQSVSGVAIDDAARFTIVVANESEKPEATDGLSILQLYAVDQTNYNGAKISVNGQPLTTAGMTITAIPGLPTTLQMEVRAGQGFDYEGLTIGVMSPTDPEHTYALTSFDVHFLREAGPVNIATPGDKWVLNTMSQVDADRGWYIPVTINGFDRHQHNFDHIEFQYKESQRGDDSWTNLCSFYANDSLMATANGVRKMIPENGNIITEFYGEGWVMERTYDLRAVLCCRNGNDFLTTSSKVISGIKDTRRPQLFGTPEPKSGLLTSGDDIVFNFSEDIEYNYLSAITNFEVKGEVNNDNLSEMVSVQFTGEASVETEAKRNFSGKDLTIDMMIKPAETGRDMPLFSHGTNGQDLQLWLTKDFKLKAVVNDQEIVSEEAIGKNAFNQVAVSINQQDSVLTFFNGGVEIGSNRLRGLYSGTGTLIFGRTNEQNRNDSQYYEGRMMEARLWYAAMDGGLIGTTYGSRRLTGYESNLVDYYPMNEGSGDYAIDQTQGANAKLIGASWAVPRGLSLHLDKADKGILFDKNAINRTAEQDYTLMFWFKTDADGSGALLSNGRGMKEDNGAQNIFHIGFENDTLRYRSNGFVAEVPGNWSDGKWHNFAMTVNRARNVANIYVDKVLRTTFEADSIGGISGGYPLIGATRYDVVKDNGDVEVMDGTDAMTGNIDELLFFAQALPQRLIETYATKSPNGDEAGLLTYLSFDRIERQKDNDLELVPYAYSKKIYLDDQGKPRYQLDPLTKEPTNTLVRDYLFVDEMDAVLKHFDQSQAAPVVPYEEVKNLKFGFIGRGNQLLLDLDENAARLNHRNIYVTVRDIEDKNGNTMASPQTACYYVTNSSLQWLVNRLDYTIKYGSGEGCELPFYNNGATTHTYKIENCPKWLMLNKYTDVMAPQSLDYVYATVSKDLNIGTYNEIIYLTDDEGITEPFYLNLTVEGDVPDWAQNVSGDLLQNSMIISGQVYLYDELDTDARDIVGVFDSENVCHGFANISNDPQTGETGLFLTVYDSETIKADSYLSFRLWQYSTGREIVLIPQDSIKFVKDAMLGIDKPVRFDGSEAFVQNFMLQEGWNWVSFNVKSDQLSDVNTLLGSMHWNDGDILTDMSSDLTMNYEAAQKQWIASGSTANVVISPKNAYAIKVKEDCKFPIGGTIIRQETERTIELSKGWNAIGYTPMTNLSVETALSDYYDYAEPGDVIKSHTEFAYFTKAGNVGRWVGSLQYMKPGEGYMMLRKGDADVKFTYPFFELDSNFREDWTASANSSSAARARSTMNISAIVEGFDTEVGDRLVAYTNGEEVGAAQLSTLNSDLSTEFFISIASEPMQGIWFAIEREGEIVATTDEIMTFRANEVIGSPDMPTAINFAQTEHEDGKWYTISGIRLQKKPTQSGIYIFNGRKIVIK</sequence>
<feature type="domain" description="Fibronectin type-III" evidence="1">
    <location>
        <begin position="1061"/>
        <end position="1155"/>
    </location>
</feature>
<dbReference type="InterPro" id="IPR036116">
    <property type="entry name" value="FN3_sf"/>
</dbReference>
<name>A0A5P8E3N6_9BACT</name>
<dbReference type="KEGG" id="alq:C7Y71_000330"/>
<dbReference type="SUPFAM" id="SSF49265">
    <property type="entry name" value="Fibronectin type III"/>
    <property type="match status" value="1"/>
</dbReference>
<dbReference type="EMBL" id="CP033459">
    <property type="protein sequence ID" value="QFQ11603.1"/>
    <property type="molecule type" value="Genomic_DNA"/>
</dbReference>
<dbReference type="GO" id="GO:0005975">
    <property type="term" value="P:carbohydrate metabolic process"/>
    <property type="evidence" value="ECO:0007669"/>
    <property type="project" value="UniProtKB-ARBA"/>
</dbReference>
<evidence type="ECO:0000313" key="2">
    <source>
        <dbReference type="EMBL" id="QFQ11603.1"/>
    </source>
</evidence>
<keyword evidence="3" id="KW-1185">Reference proteome</keyword>
<dbReference type="Pfam" id="PF13385">
    <property type="entry name" value="Laminin_G_3"/>
    <property type="match status" value="2"/>
</dbReference>
<evidence type="ECO:0000259" key="1">
    <source>
        <dbReference type="PROSITE" id="PS50853"/>
    </source>
</evidence>
<dbReference type="SUPFAM" id="SSF49899">
    <property type="entry name" value="Concanavalin A-like lectins/glucanases"/>
    <property type="match status" value="2"/>
</dbReference>
<dbReference type="PROSITE" id="PS50853">
    <property type="entry name" value="FN3"/>
    <property type="match status" value="1"/>
</dbReference>
<organism evidence="2 3">
    <name type="scientific">Pseudoprevotella muciniphila</name>
    <dbReference type="NCBI Taxonomy" id="2133944"/>
    <lineage>
        <taxon>Bacteria</taxon>
        <taxon>Pseudomonadati</taxon>
        <taxon>Bacteroidota</taxon>
        <taxon>Bacteroidia</taxon>
        <taxon>Bacteroidales</taxon>
        <taxon>Prevotellaceae</taxon>
        <taxon>Pseudoprevotella</taxon>
    </lineage>
</organism>
<accession>A0A5P8E3N6</accession>
<dbReference type="InterPro" id="IPR003961">
    <property type="entry name" value="FN3_dom"/>
</dbReference>
<dbReference type="Gene3D" id="2.160.20.110">
    <property type="match status" value="2"/>
</dbReference>
<proteinExistence type="predicted"/>
<reference evidence="2 3" key="1">
    <citation type="submission" date="2018-11" db="EMBL/GenBank/DDBJ databases">
        <authorList>
            <person name="Na S.W."/>
            <person name="Baik M."/>
        </authorList>
    </citation>
    <scope>NUCLEOTIDE SEQUENCE [LARGE SCALE GENOMIC DNA]</scope>
    <source>
        <strain evidence="2 3">E39</strain>
    </source>
</reference>
<dbReference type="CDD" id="cd00063">
    <property type="entry name" value="FN3"/>
    <property type="match status" value="1"/>
</dbReference>
<dbReference type="InterPro" id="IPR013783">
    <property type="entry name" value="Ig-like_fold"/>
</dbReference>
<protein>
    <recommendedName>
        <fullName evidence="1">Fibronectin type-III domain-containing protein</fullName>
    </recommendedName>
</protein>
<dbReference type="Gene3D" id="2.60.120.200">
    <property type="match status" value="2"/>
</dbReference>
<dbReference type="InterPro" id="IPR013320">
    <property type="entry name" value="ConA-like_dom_sf"/>
</dbReference>
<evidence type="ECO:0000313" key="3">
    <source>
        <dbReference type="Proteomes" id="UP000249375"/>
    </source>
</evidence>
<dbReference type="Proteomes" id="UP000249375">
    <property type="component" value="Chromosome"/>
</dbReference>
<dbReference type="GO" id="GO:0004553">
    <property type="term" value="F:hydrolase activity, hydrolyzing O-glycosyl compounds"/>
    <property type="evidence" value="ECO:0007669"/>
    <property type="project" value="UniProtKB-ARBA"/>
</dbReference>
<gene>
    <name evidence="2" type="ORF">C7Y71_000330</name>
</gene>
<dbReference type="SUPFAM" id="SSF49478">
    <property type="entry name" value="Cna protein B-type domain"/>
    <property type="match status" value="1"/>
</dbReference>
<dbReference type="Gene3D" id="2.60.40.10">
    <property type="entry name" value="Immunoglobulins"/>
    <property type="match status" value="1"/>
</dbReference>